<keyword evidence="3" id="KW-1185">Reference proteome</keyword>
<feature type="domain" description="Methyltransferase type 12" evidence="1">
    <location>
        <begin position="85"/>
        <end position="184"/>
    </location>
</feature>
<gene>
    <name evidence="2" type="ORF">BEL07_06375</name>
</gene>
<keyword evidence="2" id="KW-0489">Methyltransferase</keyword>
<dbReference type="RefSeq" id="WP_070352309.1">
    <property type="nucleotide sequence ID" value="NZ_CP043474.1"/>
</dbReference>
<dbReference type="SUPFAM" id="SSF53335">
    <property type="entry name" value="S-adenosyl-L-methionine-dependent methyltransferases"/>
    <property type="match status" value="1"/>
</dbReference>
<organism evidence="2 3">
    <name type="scientific">Mycolicibacterium grossiae</name>
    <dbReference type="NCBI Taxonomy" id="1552759"/>
    <lineage>
        <taxon>Bacteria</taxon>
        <taxon>Bacillati</taxon>
        <taxon>Actinomycetota</taxon>
        <taxon>Actinomycetes</taxon>
        <taxon>Mycobacteriales</taxon>
        <taxon>Mycobacteriaceae</taxon>
        <taxon>Mycolicibacterium</taxon>
    </lineage>
</organism>
<evidence type="ECO:0000313" key="3">
    <source>
        <dbReference type="Proteomes" id="UP000178953"/>
    </source>
</evidence>
<evidence type="ECO:0000313" key="2">
    <source>
        <dbReference type="EMBL" id="OFJ54629.1"/>
    </source>
</evidence>
<keyword evidence="2" id="KW-0808">Transferase</keyword>
<comment type="caution">
    <text evidence="2">The sequence shown here is derived from an EMBL/GenBank/DDBJ whole genome shotgun (WGS) entry which is preliminary data.</text>
</comment>
<dbReference type="InterPro" id="IPR029063">
    <property type="entry name" value="SAM-dependent_MTases_sf"/>
</dbReference>
<dbReference type="InterPro" id="IPR013217">
    <property type="entry name" value="Methyltransf_12"/>
</dbReference>
<proteinExistence type="predicted"/>
<dbReference type="GO" id="GO:0008168">
    <property type="term" value="F:methyltransferase activity"/>
    <property type="evidence" value="ECO:0007669"/>
    <property type="project" value="UniProtKB-KW"/>
</dbReference>
<protein>
    <submittedName>
        <fullName evidence="2">Methyltransferase type 11</fullName>
    </submittedName>
</protein>
<dbReference type="AlphaFoldDB" id="A0A1E8Q9H1"/>
<dbReference type="OrthoDB" id="9804312at2"/>
<name>A0A1E8Q9H1_9MYCO</name>
<dbReference type="Pfam" id="PF08242">
    <property type="entry name" value="Methyltransf_12"/>
    <property type="match status" value="1"/>
</dbReference>
<dbReference type="Proteomes" id="UP000178953">
    <property type="component" value="Unassembled WGS sequence"/>
</dbReference>
<sequence length="262" mass="29034">MALRGERFIAAAVRALRPRRHDARIGEQAARYWSASDGDGSWESNSHWRDGIGDEAFEEVGREHWEMYQRFARALGVQTPGTVIEWGAGGGANAAAFAPRAQRFIAADISPDNLAECSRQVKAVCDTPLDIRRIDLADPDAAADGLRHACDTFLCLYVIEVTTGVHAVRTILGIAQRVLRPGGMAFVQMKYHTGDGRTRGRPGLAYTRNLALTTTFTIEEFWQLADECGLAPQLITLVPRNRLDSRYAYYALIKPDTTNDPR</sequence>
<dbReference type="EMBL" id="MCHX01000011">
    <property type="protein sequence ID" value="OFJ54629.1"/>
    <property type="molecule type" value="Genomic_DNA"/>
</dbReference>
<evidence type="ECO:0000259" key="1">
    <source>
        <dbReference type="Pfam" id="PF08242"/>
    </source>
</evidence>
<dbReference type="GO" id="GO:0032259">
    <property type="term" value="P:methylation"/>
    <property type="evidence" value="ECO:0007669"/>
    <property type="project" value="UniProtKB-KW"/>
</dbReference>
<accession>A0A1E8Q9H1</accession>
<dbReference type="Gene3D" id="3.40.50.150">
    <property type="entry name" value="Vaccinia Virus protein VP39"/>
    <property type="match status" value="1"/>
</dbReference>
<reference evidence="2 3" key="1">
    <citation type="submission" date="2016-09" db="EMBL/GenBank/DDBJ databases">
        <title>genome sequence of Mycobacterium sp. 739 SCH.</title>
        <authorList>
            <person name="Greninger A.L."/>
            <person name="Qin X."/>
            <person name="Jerome K."/>
            <person name="Vora S."/>
            <person name="Quinn K."/>
        </authorList>
    </citation>
    <scope>NUCLEOTIDE SEQUENCE [LARGE SCALE GENOMIC DNA]</scope>
    <source>
        <strain evidence="2 3">SCH</strain>
    </source>
</reference>